<organism evidence="3 4">
    <name type="scientific">Chlamydomonas reinhardtii</name>
    <name type="common">Chlamydomonas smithii</name>
    <dbReference type="NCBI Taxonomy" id="3055"/>
    <lineage>
        <taxon>Eukaryota</taxon>
        <taxon>Viridiplantae</taxon>
        <taxon>Chlorophyta</taxon>
        <taxon>core chlorophytes</taxon>
        <taxon>Chlorophyceae</taxon>
        <taxon>CS clade</taxon>
        <taxon>Chlamydomonadales</taxon>
        <taxon>Chlamydomonadaceae</taxon>
        <taxon>Chlamydomonas</taxon>
    </lineage>
</organism>
<dbReference type="GO" id="GO:0005829">
    <property type="term" value="C:cytosol"/>
    <property type="evidence" value="ECO:0000318"/>
    <property type="project" value="GO_Central"/>
</dbReference>
<dbReference type="PROSITE" id="PS00798">
    <property type="entry name" value="ALDOKETO_REDUCTASE_1"/>
    <property type="match status" value="1"/>
</dbReference>
<dbReference type="Proteomes" id="UP000006906">
    <property type="component" value="Chromosome 10"/>
</dbReference>
<accession>A0A2K3D9Z5</accession>
<dbReference type="RefSeq" id="XP_042920070.1">
    <property type="nucleotide sequence ID" value="XM_043066673.1"/>
</dbReference>
<gene>
    <name evidence="3" type="ORF">CHLRE_10g432900v5</name>
</gene>
<dbReference type="AlphaFoldDB" id="A0A2K3D9Z5"/>
<dbReference type="STRING" id="3055.A0A2K3D9Z5"/>
<dbReference type="GO" id="GO:0004032">
    <property type="term" value="F:aldose reductase (NADPH) activity"/>
    <property type="evidence" value="ECO:0000318"/>
    <property type="project" value="GO_Central"/>
</dbReference>
<protein>
    <recommendedName>
        <fullName evidence="2">NADP-dependent oxidoreductase domain-containing protein</fullName>
    </recommendedName>
</protein>
<dbReference type="CDD" id="cd19071">
    <property type="entry name" value="AKR_AKR1-5-like"/>
    <property type="match status" value="1"/>
</dbReference>
<dbReference type="InterPro" id="IPR023210">
    <property type="entry name" value="NADP_OxRdtase_dom"/>
</dbReference>
<evidence type="ECO:0000259" key="2">
    <source>
        <dbReference type="Pfam" id="PF00248"/>
    </source>
</evidence>
<dbReference type="Pfam" id="PF00248">
    <property type="entry name" value="Aldo_ket_red"/>
    <property type="match status" value="1"/>
</dbReference>
<dbReference type="PRINTS" id="PR00069">
    <property type="entry name" value="ALDKETRDTASE"/>
</dbReference>
<dbReference type="EMBL" id="CM008971">
    <property type="protein sequence ID" value="PNW77353.1"/>
    <property type="molecule type" value="Genomic_DNA"/>
</dbReference>
<evidence type="ECO:0000313" key="3">
    <source>
        <dbReference type="EMBL" id="PNW77353.1"/>
    </source>
</evidence>
<proteinExistence type="predicted"/>
<dbReference type="InterPro" id="IPR018170">
    <property type="entry name" value="Aldo/ket_reductase_CS"/>
</dbReference>
<dbReference type="GeneID" id="5728042"/>
<sequence length="411" mass="44641">MSHDGCHEVAWKGRAFPYLMHHSGFHSTENYGSLRAREGHSDGHGHSSGYGSGGHGASHAPLPSEQGGSDVHSRAGTGTWNGPAPRGYRGTNAAAPAPTGPVKEPDSVRLSNGVRLPMIGFGTAMIKDPQVIKDALALGYRHFDCAWFYGNEEVVGAGLADFLAAGKRDELFITSKVWNTHHRPADVRKSVEESLAKLGCGHLDLLLVHWPEAWVAGSSMENPQPDNEAPISAMWGAMEALVDEGKVKSLGVSNFSLKQVEELIAGCRVRPVVNQVELHPMCSQRKLVGVLYRMGVQCVAYSPLGGQSAVKPNELLHDERVTAIAKEAGRSNAQMLIKWNIQRGVPVVAKTSNAERARENLEGMYEWKLSYEQKAVIDTLDVGKRFIDFPWKVWADPEEGGVAKPSKVMGL</sequence>
<dbReference type="Gramene" id="PNW77353">
    <property type="protein sequence ID" value="PNW77353"/>
    <property type="gene ID" value="CHLRE_10g432900v5"/>
</dbReference>
<dbReference type="InterPro" id="IPR020471">
    <property type="entry name" value="AKR"/>
</dbReference>
<dbReference type="OrthoDB" id="416253at2759"/>
<dbReference type="KEGG" id="cre:CHLRE_10g432900v5"/>
<dbReference type="OMA" id="CHEVAWK"/>
<dbReference type="InParanoid" id="A0A2K3D9Z5"/>
<reference evidence="3 4" key="1">
    <citation type="journal article" date="2007" name="Science">
        <title>The Chlamydomonas genome reveals the evolution of key animal and plant functions.</title>
        <authorList>
            <person name="Merchant S.S."/>
            <person name="Prochnik S.E."/>
            <person name="Vallon O."/>
            <person name="Harris E.H."/>
            <person name="Karpowicz S.J."/>
            <person name="Witman G.B."/>
            <person name="Terry A."/>
            <person name="Salamov A."/>
            <person name="Fritz-Laylin L.K."/>
            <person name="Marechal-Drouard L."/>
            <person name="Marshall W.F."/>
            <person name="Qu L.H."/>
            <person name="Nelson D.R."/>
            <person name="Sanderfoot A.A."/>
            <person name="Spalding M.H."/>
            <person name="Kapitonov V.V."/>
            <person name="Ren Q."/>
            <person name="Ferris P."/>
            <person name="Lindquist E."/>
            <person name="Shapiro H."/>
            <person name="Lucas S.M."/>
            <person name="Grimwood J."/>
            <person name="Schmutz J."/>
            <person name="Cardol P."/>
            <person name="Cerutti H."/>
            <person name="Chanfreau G."/>
            <person name="Chen C.L."/>
            <person name="Cognat V."/>
            <person name="Croft M.T."/>
            <person name="Dent R."/>
            <person name="Dutcher S."/>
            <person name="Fernandez E."/>
            <person name="Fukuzawa H."/>
            <person name="Gonzalez-Ballester D."/>
            <person name="Gonzalez-Halphen D."/>
            <person name="Hallmann A."/>
            <person name="Hanikenne M."/>
            <person name="Hippler M."/>
            <person name="Inwood W."/>
            <person name="Jabbari K."/>
            <person name="Kalanon M."/>
            <person name="Kuras R."/>
            <person name="Lefebvre P.A."/>
            <person name="Lemaire S.D."/>
            <person name="Lobanov A.V."/>
            <person name="Lohr M."/>
            <person name="Manuell A."/>
            <person name="Meier I."/>
            <person name="Mets L."/>
            <person name="Mittag M."/>
            <person name="Mittelmeier T."/>
            <person name="Moroney J.V."/>
            <person name="Moseley J."/>
            <person name="Napoli C."/>
            <person name="Nedelcu A.M."/>
            <person name="Niyogi K."/>
            <person name="Novoselov S.V."/>
            <person name="Paulsen I.T."/>
            <person name="Pazour G."/>
            <person name="Purton S."/>
            <person name="Ral J.P."/>
            <person name="Riano-Pachon D.M."/>
            <person name="Riekhof W."/>
            <person name="Rymarquis L."/>
            <person name="Schroda M."/>
            <person name="Stern D."/>
            <person name="Umen J."/>
            <person name="Willows R."/>
            <person name="Wilson N."/>
            <person name="Zimmer S.L."/>
            <person name="Allmer J."/>
            <person name="Balk J."/>
            <person name="Bisova K."/>
            <person name="Chen C.J."/>
            <person name="Elias M."/>
            <person name="Gendler K."/>
            <person name="Hauser C."/>
            <person name="Lamb M.R."/>
            <person name="Ledford H."/>
            <person name="Long J.C."/>
            <person name="Minagawa J."/>
            <person name="Page M.D."/>
            <person name="Pan J."/>
            <person name="Pootakham W."/>
            <person name="Roje S."/>
            <person name="Rose A."/>
            <person name="Stahlberg E."/>
            <person name="Terauchi A.M."/>
            <person name="Yang P."/>
            <person name="Ball S."/>
            <person name="Bowler C."/>
            <person name="Dieckmann C.L."/>
            <person name="Gladyshev V.N."/>
            <person name="Green P."/>
            <person name="Jorgensen R."/>
            <person name="Mayfield S."/>
            <person name="Mueller-Roeber B."/>
            <person name="Rajamani S."/>
            <person name="Sayre R.T."/>
            <person name="Brokstein P."/>
            <person name="Dubchak I."/>
            <person name="Goodstein D."/>
            <person name="Hornick L."/>
            <person name="Huang Y.W."/>
            <person name="Jhaveri J."/>
            <person name="Luo Y."/>
            <person name="Martinez D."/>
            <person name="Ngau W.C."/>
            <person name="Otillar B."/>
            <person name="Poliakov A."/>
            <person name="Porter A."/>
            <person name="Szajkowski L."/>
            <person name="Werner G."/>
            <person name="Zhou K."/>
            <person name="Grigoriev I.V."/>
            <person name="Rokhsar D.S."/>
            <person name="Grossman A.R."/>
        </authorList>
    </citation>
    <scope>NUCLEOTIDE SEQUENCE [LARGE SCALE GENOMIC DNA]</scope>
    <source>
        <strain evidence="4">CC-503</strain>
    </source>
</reference>
<feature type="domain" description="NADP-dependent oxidoreductase" evidence="2">
    <location>
        <begin position="130"/>
        <end position="380"/>
    </location>
</feature>
<name>A0A2K3D9Z5_CHLRE</name>
<feature type="compositionally biased region" description="Gly residues" evidence="1">
    <location>
        <begin position="46"/>
        <end position="56"/>
    </location>
</feature>
<dbReference type="PANTHER" id="PTHR11732">
    <property type="entry name" value="ALDO/KETO REDUCTASE"/>
    <property type="match status" value="1"/>
</dbReference>
<evidence type="ECO:0000256" key="1">
    <source>
        <dbReference type="SAM" id="MobiDB-lite"/>
    </source>
</evidence>
<dbReference type="PROSITE" id="PS00062">
    <property type="entry name" value="ALDOKETO_REDUCTASE_2"/>
    <property type="match status" value="1"/>
</dbReference>
<dbReference type="InterPro" id="IPR036812">
    <property type="entry name" value="NAD(P)_OxRdtase_dom_sf"/>
</dbReference>
<dbReference type="ExpressionAtlas" id="A0A2K3D9Z5">
    <property type="expression patterns" value="baseline and differential"/>
</dbReference>
<dbReference type="PaxDb" id="3055-EDP06442"/>
<evidence type="ECO:0000313" key="4">
    <source>
        <dbReference type="Proteomes" id="UP000006906"/>
    </source>
</evidence>
<dbReference type="Gene3D" id="3.20.20.100">
    <property type="entry name" value="NADP-dependent oxidoreductase domain"/>
    <property type="match status" value="1"/>
</dbReference>
<dbReference type="SUPFAM" id="SSF51430">
    <property type="entry name" value="NAD(P)-linked oxidoreductase"/>
    <property type="match status" value="1"/>
</dbReference>
<feature type="region of interest" description="Disordered" evidence="1">
    <location>
        <begin position="34"/>
        <end position="108"/>
    </location>
</feature>
<keyword evidence="4" id="KW-1185">Reference proteome</keyword>
<feature type="compositionally biased region" description="Basic and acidic residues" evidence="1">
    <location>
        <begin position="35"/>
        <end position="45"/>
    </location>
</feature>
<dbReference type="FunFam" id="3.20.20.100:FF:000132">
    <property type="entry name" value="Predicted protein"/>
    <property type="match status" value="1"/>
</dbReference>